<feature type="transmembrane region" description="Helical" evidence="9">
    <location>
        <begin position="105"/>
        <end position="127"/>
    </location>
</feature>
<sequence>MTLPPKEDKLVLPFWPKRLFALWPVSAAAALFLPPLFPMVPKALTTALGTWPARTLLAAPLIGGALWLNMSAKAEFRKAHTPTSPFKTPTAMVTTGALSVTRNPLYVAVGALFVGSGFLFDSGYFLLTWLPCYWVIRVCMLREEAFLERKFGEEYGKYKAAVPRWLF</sequence>
<protein>
    <recommendedName>
        <fullName evidence="12">Isoprenylcysteine carboxylmethyltransferase family protein</fullName>
    </recommendedName>
</protein>
<keyword evidence="2" id="KW-0444">Lipid biosynthesis</keyword>
<name>A0A8S1J7Q7_9CHLO</name>
<evidence type="ECO:0000256" key="9">
    <source>
        <dbReference type="SAM" id="Phobius"/>
    </source>
</evidence>
<keyword evidence="6 9" id="KW-0472">Membrane</keyword>
<dbReference type="Pfam" id="PF04191">
    <property type="entry name" value="PEMT"/>
    <property type="match status" value="1"/>
</dbReference>
<dbReference type="AlphaFoldDB" id="A0A8S1J7Q7"/>
<accession>A0A8S1J7Q7</accession>
<evidence type="ECO:0008006" key="12">
    <source>
        <dbReference type="Google" id="ProtNLM"/>
    </source>
</evidence>
<keyword evidence="5" id="KW-0443">Lipid metabolism</keyword>
<dbReference type="Gene3D" id="1.20.120.1630">
    <property type="match status" value="1"/>
</dbReference>
<evidence type="ECO:0000256" key="1">
    <source>
        <dbReference type="ARBA" id="ARBA00004127"/>
    </source>
</evidence>
<dbReference type="GO" id="GO:0008654">
    <property type="term" value="P:phospholipid biosynthetic process"/>
    <property type="evidence" value="ECO:0007669"/>
    <property type="project" value="UniProtKB-KW"/>
</dbReference>
<comment type="caution">
    <text evidence="10">The sequence shown here is derived from an EMBL/GenBank/DDBJ whole genome shotgun (WGS) entry which is preliminary data.</text>
</comment>
<keyword evidence="11" id="KW-1185">Reference proteome</keyword>
<evidence type="ECO:0000256" key="7">
    <source>
        <dbReference type="ARBA" id="ARBA00023209"/>
    </source>
</evidence>
<evidence type="ECO:0000256" key="4">
    <source>
        <dbReference type="ARBA" id="ARBA00022989"/>
    </source>
</evidence>
<evidence type="ECO:0000256" key="5">
    <source>
        <dbReference type="ARBA" id="ARBA00023098"/>
    </source>
</evidence>
<proteinExistence type="predicted"/>
<dbReference type="GO" id="GO:0012505">
    <property type="term" value="C:endomembrane system"/>
    <property type="evidence" value="ECO:0007669"/>
    <property type="project" value="UniProtKB-SubCell"/>
</dbReference>
<organism evidence="10 11">
    <name type="scientific">Ostreobium quekettii</name>
    <dbReference type="NCBI Taxonomy" id="121088"/>
    <lineage>
        <taxon>Eukaryota</taxon>
        <taxon>Viridiplantae</taxon>
        <taxon>Chlorophyta</taxon>
        <taxon>core chlorophytes</taxon>
        <taxon>Ulvophyceae</taxon>
        <taxon>TCBD clade</taxon>
        <taxon>Bryopsidales</taxon>
        <taxon>Ostreobineae</taxon>
        <taxon>Ostreobiaceae</taxon>
        <taxon>Ostreobium</taxon>
    </lineage>
</organism>
<keyword evidence="4 9" id="KW-1133">Transmembrane helix</keyword>
<evidence type="ECO:0000256" key="3">
    <source>
        <dbReference type="ARBA" id="ARBA00022692"/>
    </source>
</evidence>
<dbReference type="InterPro" id="IPR007318">
    <property type="entry name" value="Phopholipid_MeTrfase"/>
</dbReference>
<dbReference type="EMBL" id="CAJHUC010002376">
    <property type="protein sequence ID" value="CAD7703723.1"/>
    <property type="molecule type" value="Genomic_DNA"/>
</dbReference>
<evidence type="ECO:0000313" key="11">
    <source>
        <dbReference type="Proteomes" id="UP000708148"/>
    </source>
</evidence>
<keyword evidence="7" id="KW-0594">Phospholipid biosynthesis</keyword>
<comment type="subcellular location">
    <subcellularLocation>
        <location evidence="1">Endomembrane system</location>
        <topology evidence="1">Multi-pass membrane protein</topology>
    </subcellularLocation>
</comment>
<evidence type="ECO:0000313" key="10">
    <source>
        <dbReference type="EMBL" id="CAD7703723.1"/>
    </source>
</evidence>
<keyword evidence="3 9" id="KW-0812">Transmembrane</keyword>
<reference evidence="10" key="1">
    <citation type="submission" date="2020-12" db="EMBL/GenBank/DDBJ databases">
        <authorList>
            <person name="Iha C."/>
        </authorList>
    </citation>
    <scope>NUCLEOTIDE SEQUENCE</scope>
</reference>
<evidence type="ECO:0000256" key="8">
    <source>
        <dbReference type="ARBA" id="ARBA00023264"/>
    </source>
</evidence>
<feature type="transmembrane region" description="Helical" evidence="9">
    <location>
        <begin position="51"/>
        <end position="68"/>
    </location>
</feature>
<gene>
    <name evidence="10" type="ORF">OSTQU699_LOCUS9080</name>
</gene>
<evidence type="ECO:0000256" key="2">
    <source>
        <dbReference type="ARBA" id="ARBA00022516"/>
    </source>
</evidence>
<dbReference type="Proteomes" id="UP000708148">
    <property type="component" value="Unassembled WGS sequence"/>
</dbReference>
<evidence type="ECO:0000256" key="6">
    <source>
        <dbReference type="ARBA" id="ARBA00023136"/>
    </source>
</evidence>
<feature type="transmembrane region" description="Helical" evidence="9">
    <location>
        <begin position="20"/>
        <end position="39"/>
    </location>
</feature>
<keyword evidence="8" id="KW-1208">Phospholipid metabolism</keyword>